<feature type="signal peptide" evidence="1">
    <location>
        <begin position="1"/>
        <end position="19"/>
    </location>
</feature>
<keyword evidence="3" id="KW-1185">Reference proteome</keyword>
<evidence type="ECO:0008006" key="4">
    <source>
        <dbReference type="Google" id="ProtNLM"/>
    </source>
</evidence>
<feature type="chain" id="PRO_5045483561" description="Peptidoglycan-binding protein" evidence="1">
    <location>
        <begin position="20"/>
        <end position="151"/>
    </location>
</feature>
<comment type="caution">
    <text evidence="2">The sequence shown here is derived from an EMBL/GenBank/DDBJ whole genome shotgun (WGS) entry which is preliminary data.</text>
</comment>
<gene>
    <name evidence="2" type="ORF">L0F81_20115</name>
</gene>
<evidence type="ECO:0000313" key="3">
    <source>
        <dbReference type="Proteomes" id="UP001299012"/>
    </source>
</evidence>
<organism evidence="2 3">
    <name type="scientific">Streptomyces tricolor</name>
    <dbReference type="NCBI Taxonomy" id="68277"/>
    <lineage>
        <taxon>Bacteria</taxon>
        <taxon>Bacillati</taxon>
        <taxon>Actinomycetota</taxon>
        <taxon>Actinomycetes</taxon>
        <taxon>Kitasatosporales</taxon>
        <taxon>Streptomycetaceae</taxon>
        <taxon>Streptomyces</taxon>
        <taxon>Streptomyces violaceoruber group</taxon>
    </lineage>
</organism>
<reference evidence="2 3" key="1">
    <citation type="submission" date="2022-01" db="EMBL/GenBank/DDBJ databases">
        <title>Draft Genome Sequences of Seven Type Strains of the Genus Streptomyces.</title>
        <authorList>
            <person name="Aziz S."/>
            <person name="Coretto E."/>
            <person name="Chronakova A."/>
            <person name="Sproer C."/>
            <person name="Huber K."/>
            <person name="Nouioui I."/>
            <person name="Gross H."/>
        </authorList>
    </citation>
    <scope>NUCLEOTIDE SEQUENCE [LARGE SCALE GENOMIC DNA]</scope>
    <source>
        <strain evidence="2 3">DSM 41685</strain>
    </source>
</reference>
<sequence>MVAVAAATAVVLPAATAQASGTKLTHSQAAAKLRAAGVSWTSSGHCSDRNRKNCTSFSQINSGTVDGVIAFKRASGCRITITGGTETGHARGTYSHWNGYKVDITPTTCVTRYIKRHYDYIGRRGDGAPMYRTSAGNVYADEGNHWDITYK</sequence>
<evidence type="ECO:0000313" key="2">
    <source>
        <dbReference type="EMBL" id="MCG0065570.1"/>
    </source>
</evidence>
<proteinExistence type="predicted"/>
<evidence type="ECO:0000256" key="1">
    <source>
        <dbReference type="SAM" id="SignalP"/>
    </source>
</evidence>
<name>A0ABS9JJ30_9ACTN</name>
<keyword evidence="1" id="KW-0732">Signal</keyword>
<dbReference type="Proteomes" id="UP001299012">
    <property type="component" value="Unassembled WGS sequence"/>
</dbReference>
<protein>
    <recommendedName>
        <fullName evidence="4">Peptidoglycan-binding protein</fullName>
    </recommendedName>
</protein>
<accession>A0ABS9JJ30</accession>
<dbReference type="EMBL" id="JAKKZF010000079">
    <property type="protein sequence ID" value="MCG0065570.1"/>
    <property type="molecule type" value="Genomic_DNA"/>
</dbReference>